<proteinExistence type="predicted"/>
<dbReference type="EMBL" id="JBHRXK010000004">
    <property type="protein sequence ID" value="MFC3551382.1"/>
    <property type="molecule type" value="Genomic_DNA"/>
</dbReference>
<dbReference type="PROSITE" id="PS51257">
    <property type="entry name" value="PROKAR_LIPOPROTEIN"/>
    <property type="match status" value="1"/>
</dbReference>
<accession>A0ABV7RRP4</accession>
<feature type="signal peptide" evidence="2">
    <location>
        <begin position="1"/>
        <end position="21"/>
    </location>
</feature>
<evidence type="ECO:0000313" key="4">
    <source>
        <dbReference type="Proteomes" id="UP001595740"/>
    </source>
</evidence>
<evidence type="ECO:0000313" key="3">
    <source>
        <dbReference type="EMBL" id="MFC3551382.1"/>
    </source>
</evidence>
<feature type="region of interest" description="Disordered" evidence="1">
    <location>
        <begin position="28"/>
        <end position="50"/>
    </location>
</feature>
<name>A0ABV7RRP4_9GAMM</name>
<gene>
    <name evidence="3" type="ORF">ACFOLC_10210</name>
</gene>
<evidence type="ECO:0000256" key="1">
    <source>
        <dbReference type="SAM" id="MobiDB-lite"/>
    </source>
</evidence>
<keyword evidence="2" id="KW-0732">Signal</keyword>
<comment type="caution">
    <text evidence="3">The sequence shown here is derived from an EMBL/GenBank/DDBJ whole genome shotgun (WGS) entry which is preliminary data.</text>
</comment>
<keyword evidence="4" id="KW-1185">Reference proteome</keyword>
<dbReference type="RefSeq" id="WP_386759149.1">
    <property type="nucleotide sequence ID" value="NZ_JBHRXK010000004.1"/>
</dbReference>
<feature type="chain" id="PRO_5045258773" evidence="2">
    <location>
        <begin position="22"/>
        <end position="50"/>
    </location>
</feature>
<evidence type="ECO:0000256" key="2">
    <source>
        <dbReference type="SAM" id="SignalP"/>
    </source>
</evidence>
<reference evidence="4" key="1">
    <citation type="journal article" date="2019" name="Int. J. Syst. Evol. Microbiol.">
        <title>The Global Catalogue of Microorganisms (GCM) 10K type strain sequencing project: providing services to taxonomists for standard genome sequencing and annotation.</title>
        <authorList>
            <consortium name="The Broad Institute Genomics Platform"/>
            <consortium name="The Broad Institute Genome Sequencing Center for Infectious Disease"/>
            <person name="Wu L."/>
            <person name="Ma J."/>
        </authorList>
    </citation>
    <scope>NUCLEOTIDE SEQUENCE [LARGE SCALE GENOMIC DNA]</scope>
    <source>
        <strain evidence="4">KCTC 42875</strain>
    </source>
</reference>
<protein>
    <submittedName>
        <fullName evidence="3">Uncharacterized protein</fullName>
    </submittedName>
</protein>
<dbReference type="Proteomes" id="UP001595740">
    <property type="component" value="Unassembled WGS sequence"/>
</dbReference>
<sequence>MKTTVRTAFFALLTLSVLTLAACATKEPASEAAPAAEAAATGDASATPTP</sequence>
<organism evidence="3 4">
    <name type="scientific">Lysobacter cavernae</name>
    <dbReference type="NCBI Taxonomy" id="1685901"/>
    <lineage>
        <taxon>Bacteria</taxon>
        <taxon>Pseudomonadati</taxon>
        <taxon>Pseudomonadota</taxon>
        <taxon>Gammaproteobacteria</taxon>
        <taxon>Lysobacterales</taxon>
        <taxon>Lysobacteraceae</taxon>
        <taxon>Lysobacter</taxon>
    </lineage>
</organism>